<dbReference type="Pfam" id="PF12309">
    <property type="entry name" value="KBP_C"/>
    <property type="match status" value="1"/>
</dbReference>
<sequence length="249" mass="29030">MEKILRCVQDHHRAPQKPAIFPIRSLPDMDAFEGSNEDEYSNASSDYEDYNTLIPKKKSRLKFVFVHKKNRISDGKRERKEGYSRNKRKNLDERIKDIASQITDKTASNLSDAKELFVHTAKRFEDNKANFLKAGDTFMYIDAAYNVTLTYKYLECFQPDRNIRIKMHKRRVQMLKDICVVAKGSTDHTLFLSNFYMDIFISCSAIIDVMMENAEIAEKSFTEIETEVFEYVKTCVESLKSFCNLSAEM</sequence>
<dbReference type="InterPro" id="IPR022083">
    <property type="entry name" value="KBP"/>
</dbReference>
<evidence type="ECO:0000313" key="2">
    <source>
        <dbReference type="Proteomes" id="UP000053097"/>
    </source>
</evidence>
<protein>
    <submittedName>
        <fullName evidence="1">Uncharacterized protein</fullName>
    </submittedName>
</protein>
<dbReference type="AlphaFoldDB" id="A0A026W7M1"/>
<gene>
    <name evidence="1" type="ORF">X777_09205</name>
</gene>
<keyword evidence="2" id="KW-1185">Reference proteome</keyword>
<evidence type="ECO:0000313" key="1">
    <source>
        <dbReference type="EMBL" id="EZA52055.1"/>
    </source>
</evidence>
<dbReference type="Proteomes" id="UP000053097">
    <property type="component" value="Unassembled WGS sequence"/>
</dbReference>
<dbReference type="OrthoDB" id="7554758at2759"/>
<organism evidence="1 2">
    <name type="scientific">Ooceraea biroi</name>
    <name type="common">Clonal raider ant</name>
    <name type="synonym">Cerapachys biroi</name>
    <dbReference type="NCBI Taxonomy" id="2015173"/>
    <lineage>
        <taxon>Eukaryota</taxon>
        <taxon>Metazoa</taxon>
        <taxon>Ecdysozoa</taxon>
        <taxon>Arthropoda</taxon>
        <taxon>Hexapoda</taxon>
        <taxon>Insecta</taxon>
        <taxon>Pterygota</taxon>
        <taxon>Neoptera</taxon>
        <taxon>Endopterygota</taxon>
        <taxon>Hymenoptera</taxon>
        <taxon>Apocrita</taxon>
        <taxon>Aculeata</taxon>
        <taxon>Formicoidea</taxon>
        <taxon>Formicidae</taxon>
        <taxon>Dorylinae</taxon>
        <taxon>Ooceraea</taxon>
    </lineage>
</organism>
<proteinExistence type="predicted"/>
<name>A0A026W7M1_OOCBI</name>
<reference evidence="1 2" key="1">
    <citation type="journal article" date="2014" name="Curr. Biol.">
        <title>The genome of the clonal raider ant Cerapachys biroi.</title>
        <authorList>
            <person name="Oxley P.R."/>
            <person name="Ji L."/>
            <person name="Fetter-Pruneda I."/>
            <person name="McKenzie S.K."/>
            <person name="Li C."/>
            <person name="Hu H."/>
            <person name="Zhang G."/>
            <person name="Kronauer D.J."/>
        </authorList>
    </citation>
    <scope>NUCLEOTIDE SEQUENCE [LARGE SCALE GENOMIC DNA]</scope>
</reference>
<accession>A0A026W7M1</accession>
<dbReference type="EMBL" id="KK107355">
    <property type="protein sequence ID" value="EZA52055.1"/>
    <property type="molecule type" value="Genomic_DNA"/>
</dbReference>